<reference evidence="2 3" key="1">
    <citation type="submission" date="2019-09" db="EMBL/GenBank/DDBJ databases">
        <title>Screening of Novel Bioactive Compounds from Soil-Associated.</title>
        <authorList>
            <person name="Gong X."/>
        </authorList>
    </citation>
    <scope>NUCLEOTIDE SEQUENCE [LARGE SCALE GENOMIC DNA]</scope>
    <source>
        <strain evidence="2 3">Gxj-6</strain>
    </source>
</reference>
<keyword evidence="3" id="KW-1185">Reference proteome</keyword>
<proteinExistence type="predicted"/>
<comment type="caution">
    <text evidence="2">The sequence shown here is derived from an EMBL/GenBank/DDBJ whole genome shotgun (WGS) entry which is preliminary data.</text>
</comment>
<accession>A0A5J5JW02</accession>
<organism evidence="2 3">
    <name type="scientific">Microbispora cellulosiformans</name>
    <dbReference type="NCBI Taxonomy" id="2614688"/>
    <lineage>
        <taxon>Bacteria</taxon>
        <taxon>Bacillati</taxon>
        <taxon>Actinomycetota</taxon>
        <taxon>Actinomycetes</taxon>
        <taxon>Streptosporangiales</taxon>
        <taxon>Streptosporangiaceae</taxon>
        <taxon>Microbispora</taxon>
    </lineage>
</organism>
<name>A0A5J5JW02_9ACTN</name>
<keyword evidence="1" id="KW-0472">Membrane</keyword>
<feature type="transmembrane region" description="Helical" evidence="1">
    <location>
        <begin position="35"/>
        <end position="52"/>
    </location>
</feature>
<dbReference type="EMBL" id="VYTZ01000010">
    <property type="protein sequence ID" value="KAA9375782.1"/>
    <property type="molecule type" value="Genomic_DNA"/>
</dbReference>
<gene>
    <name evidence="2" type="ORF">F5972_26725</name>
</gene>
<keyword evidence="1" id="KW-0812">Transmembrane</keyword>
<dbReference type="Proteomes" id="UP000327011">
    <property type="component" value="Unassembled WGS sequence"/>
</dbReference>
<feature type="transmembrane region" description="Helical" evidence="1">
    <location>
        <begin position="64"/>
        <end position="84"/>
    </location>
</feature>
<dbReference type="RefSeq" id="WP_150937061.1">
    <property type="nucleotide sequence ID" value="NZ_VYTZ01000010.1"/>
</dbReference>
<evidence type="ECO:0000256" key="1">
    <source>
        <dbReference type="SAM" id="Phobius"/>
    </source>
</evidence>
<dbReference type="AlphaFoldDB" id="A0A5J5JW02"/>
<keyword evidence="1" id="KW-1133">Transmembrane helix</keyword>
<evidence type="ECO:0000313" key="2">
    <source>
        <dbReference type="EMBL" id="KAA9375782.1"/>
    </source>
</evidence>
<protein>
    <submittedName>
        <fullName evidence="2">Uncharacterized protein</fullName>
    </submittedName>
</protein>
<evidence type="ECO:0000313" key="3">
    <source>
        <dbReference type="Proteomes" id="UP000327011"/>
    </source>
</evidence>
<sequence>MILTLLLWVALVAFPISLSWSIDDQIDWPLPLRDVMAVGTRLSPMAALFFLAPKVSYRRRDCLMYLIPFYGVFVFPFIIFWRIVRLPLRDWPSRPDERPT</sequence>